<feature type="compositionally biased region" description="Basic and acidic residues" evidence="3">
    <location>
        <begin position="23"/>
        <end position="36"/>
    </location>
</feature>
<feature type="compositionally biased region" description="Polar residues" evidence="3">
    <location>
        <begin position="511"/>
        <end position="525"/>
    </location>
</feature>
<accession>A0AAN7SWW3</accession>
<feature type="region of interest" description="Disordered" evidence="3">
    <location>
        <begin position="346"/>
        <end position="608"/>
    </location>
</feature>
<evidence type="ECO:0000259" key="4">
    <source>
        <dbReference type="Pfam" id="PF15612"/>
    </source>
</evidence>
<dbReference type="PANTHER" id="PTHR42107:SF1">
    <property type="entry name" value="WHIM1 DOMAIN-CONTAINING PROTEIN"/>
    <property type="match status" value="1"/>
</dbReference>
<evidence type="ECO:0000256" key="1">
    <source>
        <dbReference type="ARBA" id="ARBA00004123"/>
    </source>
</evidence>
<feature type="compositionally biased region" description="Basic and acidic residues" evidence="3">
    <location>
        <begin position="579"/>
        <end position="590"/>
    </location>
</feature>
<feature type="compositionally biased region" description="Basic and acidic residues" evidence="3">
    <location>
        <begin position="397"/>
        <end position="409"/>
    </location>
</feature>
<dbReference type="Pfam" id="PF15612">
    <property type="entry name" value="WHIM1"/>
    <property type="match status" value="1"/>
</dbReference>
<dbReference type="InterPro" id="IPR028942">
    <property type="entry name" value="WHIM1_dom"/>
</dbReference>
<feature type="domain" description="WHIM1" evidence="4">
    <location>
        <begin position="160"/>
        <end position="200"/>
    </location>
</feature>
<evidence type="ECO:0000313" key="5">
    <source>
        <dbReference type="EMBL" id="KAK5083120.1"/>
    </source>
</evidence>
<evidence type="ECO:0000256" key="2">
    <source>
        <dbReference type="ARBA" id="ARBA00023242"/>
    </source>
</evidence>
<feature type="compositionally biased region" description="Polar residues" evidence="3">
    <location>
        <begin position="535"/>
        <end position="544"/>
    </location>
</feature>
<evidence type="ECO:0000256" key="3">
    <source>
        <dbReference type="SAM" id="MobiDB-lite"/>
    </source>
</evidence>
<evidence type="ECO:0000313" key="6">
    <source>
        <dbReference type="Proteomes" id="UP001309876"/>
    </source>
</evidence>
<feature type="compositionally biased region" description="Acidic residues" evidence="3">
    <location>
        <begin position="444"/>
        <end position="496"/>
    </location>
</feature>
<reference evidence="5 6" key="1">
    <citation type="submission" date="2023-08" db="EMBL/GenBank/DDBJ databases">
        <title>Black Yeasts Isolated from many extreme environments.</title>
        <authorList>
            <person name="Coleine C."/>
            <person name="Stajich J.E."/>
            <person name="Selbmann L."/>
        </authorList>
    </citation>
    <scope>NUCLEOTIDE SEQUENCE [LARGE SCALE GENOMIC DNA]</scope>
    <source>
        <strain evidence="5 6">CCFEE 5910</strain>
    </source>
</reference>
<name>A0AAN7SWW3_9EURO</name>
<keyword evidence="6" id="KW-1185">Reference proteome</keyword>
<feature type="compositionally biased region" description="Polar residues" evidence="3">
    <location>
        <begin position="591"/>
        <end position="608"/>
    </location>
</feature>
<sequence length="608" mass="67853">MDEPDSDLSSLSSAPSEIDDEAMEAKIEADLAENKNPKGIGRYFKPTPKSAKKKKEASSPEPPKRAPSPPHEFVLADKDAIAFIVMFRSRFSECFASSLPHYGPQDIERGIEGEQPDEHVERLLCALLTLCLNRKKPVEKGHYGRALEDAVSEYKSQWPREWNGQNPVSGSKSFQTMTAEERLVLLRSLILWSLHGSEAISTASKQAYKQTRREDDKNQPKSVQPWFSDSWRRKYYLIEGQEDSHFRIYRENDGKTAKTNVWFSVAGTIDEAKSLADKLEIEMPGTQGVLVANKIRTAVPRWEAGEEKRRKKDYRLARKAAFVRPEVGFSLYEGRTRGKRVRYDYDNLGDDGEELDSSRGASGRSTPLEEGRPMVTSSGRQVKSRLGGMYGETMLTDQRKEAEKDRAFNSEDTDEMVTSRGRPVRTSIPTKRAAAARGRYADGLESESESDQDGEPSADEWEGNDDEEPDDESEPDGEESRDSDDELMSNMDDDNTQESLVVQLRYRKKSLQNGNSHGTNGTASRGTPLREVQNAADTNGTQADTPHPAAETTLNGEPNPDIERPEPVTNVASMQNGHSDSKAIIDEEKPTVTSAPIQVTTSSVMDMT</sequence>
<proteinExistence type="predicted"/>
<comment type="caution">
    <text evidence="5">The sequence shown here is derived from an EMBL/GenBank/DDBJ whole genome shotgun (WGS) entry which is preliminary data.</text>
</comment>
<feature type="compositionally biased region" description="Low complexity" evidence="3">
    <location>
        <begin position="7"/>
        <end position="16"/>
    </location>
</feature>
<dbReference type="Proteomes" id="UP001309876">
    <property type="component" value="Unassembled WGS sequence"/>
</dbReference>
<feature type="region of interest" description="Disordered" evidence="3">
    <location>
        <begin position="1"/>
        <end position="71"/>
    </location>
</feature>
<organism evidence="5 6">
    <name type="scientific">Lithohypha guttulata</name>
    <dbReference type="NCBI Taxonomy" id="1690604"/>
    <lineage>
        <taxon>Eukaryota</taxon>
        <taxon>Fungi</taxon>
        <taxon>Dikarya</taxon>
        <taxon>Ascomycota</taxon>
        <taxon>Pezizomycotina</taxon>
        <taxon>Eurotiomycetes</taxon>
        <taxon>Chaetothyriomycetidae</taxon>
        <taxon>Chaetothyriales</taxon>
        <taxon>Trichomeriaceae</taxon>
        <taxon>Lithohypha</taxon>
    </lineage>
</organism>
<dbReference type="AlphaFoldDB" id="A0AAN7SWW3"/>
<keyword evidence="2" id="KW-0539">Nucleus</keyword>
<dbReference type="EMBL" id="JAVRRJ010000007">
    <property type="protein sequence ID" value="KAK5083120.1"/>
    <property type="molecule type" value="Genomic_DNA"/>
</dbReference>
<gene>
    <name evidence="5" type="ORF">LTR05_007003</name>
</gene>
<comment type="subcellular location">
    <subcellularLocation>
        <location evidence="1">Nucleus</location>
    </subcellularLocation>
</comment>
<dbReference type="GO" id="GO:0005634">
    <property type="term" value="C:nucleus"/>
    <property type="evidence" value="ECO:0007669"/>
    <property type="project" value="UniProtKB-SubCell"/>
</dbReference>
<protein>
    <recommendedName>
        <fullName evidence="4">WHIM1 domain-containing protein</fullName>
    </recommendedName>
</protein>
<dbReference type="PANTHER" id="PTHR42107">
    <property type="entry name" value="YALI0D24453P"/>
    <property type="match status" value="1"/>
</dbReference>